<reference evidence="5 6" key="1">
    <citation type="submission" date="2018-11" db="EMBL/GenBank/DDBJ databases">
        <title>Genomic Encyclopedia of Type Strains, Phase IV (KMG-IV): sequencing the most valuable type-strain genomes for metagenomic binning, comparative biology and taxonomic classification.</title>
        <authorList>
            <person name="Goeker M."/>
        </authorList>
    </citation>
    <scope>NUCLEOTIDE SEQUENCE [LARGE SCALE GENOMIC DNA]</scope>
    <source>
        <strain evidence="5 6">DSM 102936</strain>
    </source>
</reference>
<evidence type="ECO:0000259" key="4">
    <source>
        <dbReference type="PROSITE" id="PS51379"/>
    </source>
</evidence>
<dbReference type="Proteomes" id="UP000282654">
    <property type="component" value="Unassembled WGS sequence"/>
</dbReference>
<evidence type="ECO:0000313" key="6">
    <source>
        <dbReference type="Proteomes" id="UP000282654"/>
    </source>
</evidence>
<dbReference type="InterPro" id="IPR017896">
    <property type="entry name" value="4Fe4S_Fe-S-bd"/>
</dbReference>
<evidence type="ECO:0000313" key="5">
    <source>
        <dbReference type="EMBL" id="RPF42813.1"/>
    </source>
</evidence>
<dbReference type="OrthoDB" id="9773828at2"/>
<dbReference type="GO" id="GO:0051536">
    <property type="term" value="F:iron-sulfur cluster binding"/>
    <property type="evidence" value="ECO:0007669"/>
    <property type="project" value="UniProtKB-KW"/>
</dbReference>
<dbReference type="RefSeq" id="WP_123931433.1">
    <property type="nucleotide sequence ID" value="NZ_RKRE01000003.1"/>
</dbReference>
<dbReference type="InterPro" id="IPR009051">
    <property type="entry name" value="Helical_ferredxn"/>
</dbReference>
<keyword evidence="2" id="KW-0408">Iron</keyword>
<dbReference type="GO" id="GO:0046872">
    <property type="term" value="F:metal ion binding"/>
    <property type="evidence" value="ECO:0007669"/>
    <property type="project" value="UniProtKB-KW"/>
</dbReference>
<proteinExistence type="predicted"/>
<keyword evidence="6" id="KW-1185">Reference proteome</keyword>
<organism evidence="5 6">
    <name type="scientific">Thermodesulfitimonas autotrophica</name>
    <dbReference type="NCBI Taxonomy" id="1894989"/>
    <lineage>
        <taxon>Bacteria</taxon>
        <taxon>Bacillati</taxon>
        <taxon>Bacillota</taxon>
        <taxon>Clostridia</taxon>
        <taxon>Thermoanaerobacterales</taxon>
        <taxon>Thermoanaerobacteraceae</taxon>
        <taxon>Thermodesulfitimonas</taxon>
    </lineage>
</organism>
<feature type="domain" description="4Fe-4S ferredoxin-type" evidence="4">
    <location>
        <begin position="258"/>
        <end position="287"/>
    </location>
</feature>
<dbReference type="SUPFAM" id="SSF46548">
    <property type="entry name" value="alpha-helical ferredoxin"/>
    <property type="match status" value="1"/>
</dbReference>
<gene>
    <name evidence="5" type="ORF">EDD75_1925</name>
</gene>
<accession>A0A3N5AE22</accession>
<dbReference type="PROSITE" id="PS00198">
    <property type="entry name" value="4FE4S_FER_1"/>
    <property type="match status" value="2"/>
</dbReference>
<keyword evidence="1" id="KW-0479">Metal-binding</keyword>
<sequence length="321" mass="35561">MKEITESLRREAARLLNEGVELFIGYAAGTRPACARPFFVTKPEEVTGLVFDPFCVPNLVKYILRHADKKVAVVVKGCDRAAVDRLVAERHLDRARITLVGVPCGGMLARERVLAELGPNPRIEAVEDRGPSFVLRVRGEERTFEKRKFLMEKCLGCTRNNPAGVDVMVGKEAPPVADPEYDPLKEIRAIEALPAAERAAFWEKVFGRCLRCYACREVCPACSCTECTFEQAVPGWQQGATWISKAKSLPDNYHYHLIRAFHVAGRCAGCAECERVCPVGIPLMLLNRKLAADIASLFGETEEDPCGALCVYSLADPDEFE</sequence>
<dbReference type="PROSITE" id="PS51379">
    <property type="entry name" value="4FE4S_FER_2"/>
    <property type="match status" value="1"/>
</dbReference>
<evidence type="ECO:0000256" key="3">
    <source>
        <dbReference type="ARBA" id="ARBA00023014"/>
    </source>
</evidence>
<dbReference type="EMBL" id="RKRE01000003">
    <property type="protein sequence ID" value="RPF42813.1"/>
    <property type="molecule type" value="Genomic_DNA"/>
</dbReference>
<keyword evidence="3" id="KW-0411">Iron-sulfur</keyword>
<evidence type="ECO:0000256" key="1">
    <source>
        <dbReference type="ARBA" id="ARBA00022723"/>
    </source>
</evidence>
<name>A0A3N5AE22_9THEO</name>
<comment type="caution">
    <text evidence="5">The sequence shown here is derived from an EMBL/GenBank/DDBJ whole genome shotgun (WGS) entry which is preliminary data.</text>
</comment>
<dbReference type="InterPro" id="IPR017900">
    <property type="entry name" value="4Fe4S_Fe_S_CS"/>
</dbReference>
<evidence type="ECO:0000256" key="2">
    <source>
        <dbReference type="ARBA" id="ARBA00023004"/>
    </source>
</evidence>
<protein>
    <submittedName>
        <fullName evidence="5">4Fe-4S dicluster protein</fullName>
    </submittedName>
</protein>
<dbReference type="Pfam" id="PF13183">
    <property type="entry name" value="Fer4_8"/>
    <property type="match status" value="1"/>
</dbReference>
<dbReference type="Gene3D" id="1.10.1060.10">
    <property type="entry name" value="Alpha-helical ferredoxin"/>
    <property type="match status" value="1"/>
</dbReference>
<dbReference type="AlphaFoldDB" id="A0A3N5AE22"/>